<sequence length="487" mass="52836">MQSPRQLEISSPRAPRSSHHRSSSTRTSPRQRDRRSGSHRPQQSSYAGSPTLPAAVPENLGDPDAFDVHPTSAALGVTNDTYQPPIEPAGKNRLMGGIVGGLRKAWQRNRAGPPPPPGEGIAYPQPAVVHEEETQYEPVPRTPELETMQYASPGPVADTPYTYTTAPISEGGHPALETPRVGHGHGTEQYAPVATDAEYPPSPEPERDSHSRHSHHRHESSSATSETAHATTQEHFDGTTMVNHGDLAMQIGSPEFVEPQPASDYAKMDSPPRSEASFGSYLSRVHRFFQHINDLPWIAPDRVTVDYVPGRARQIQGGGDGDLDVDGLQPTLRRNRPARKPIISWYNSNIPQGSIDLLSSGSPPMSYLGEFPQAKGMGMTPSMRYTDTVYANNMPLAAAASPVPPPPRAQPDLASQRTPTRPRRVPVPEFSPQPTAAGTMAEDVDDPLYSPRYPGGGYVPYDQLRGQVAQTYTGSSVNSALPPQQHV</sequence>
<comment type="caution">
    <text evidence="2">The sequence shown here is derived from an EMBL/GenBank/DDBJ whole genome shotgun (WGS) entry which is preliminary data.</text>
</comment>
<keyword evidence="3" id="KW-1185">Reference proteome</keyword>
<evidence type="ECO:0000313" key="2">
    <source>
        <dbReference type="EMBL" id="KAK7063798.1"/>
    </source>
</evidence>
<feature type="compositionally biased region" description="Low complexity" evidence="1">
    <location>
        <begin position="221"/>
        <end position="231"/>
    </location>
</feature>
<feature type="compositionally biased region" description="Polar residues" evidence="1">
    <location>
        <begin position="39"/>
        <end position="48"/>
    </location>
</feature>
<dbReference type="Proteomes" id="UP001362999">
    <property type="component" value="Unassembled WGS sequence"/>
</dbReference>
<feature type="region of interest" description="Disordered" evidence="1">
    <location>
        <begin position="149"/>
        <end position="231"/>
    </location>
</feature>
<organism evidence="2 3">
    <name type="scientific">Favolaschia claudopus</name>
    <dbReference type="NCBI Taxonomy" id="2862362"/>
    <lineage>
        <taxon>Eukaryota</taxon>
        <taxon>Fungi</taxon>
        <taxon>Dikarya</taxon>
        <taxon>Basidiomycota</taxon>
        <taxon>Agaricomycotina</taxon>
        <taxon>Agaricomycetes</taxon>
        <taxon>Agaricomycetidae</taxon>
        <taxon>Agaricales</taxon>
        <taxon>Marasmiineae</taxon>
        <taxon>Mycenaceae</taxon>
        <taxon>Favolaschia</taxon>
    </lineage>
</organism>
<proteinExistence type="predicted"/>
<feature type="region of interest" description="Disordered" evidence="1">
    <location>
        <begin position="1"/>
        <end position="95"/>
    </location>
</feature>
<name>A0AAW0EG58_9AGAR</name>
<feature type="region of interest" description="Disordered" evidence="1">
    <location>
        <begin position="256"/>
        <end position="276"/>
    </location>
</feature>
<feature type="region of interest" description="Disordered" evidence="1">
    <location>
        <begin position="397"/>
        <end position="455"/>
    </location>
</feature>
<reference evidence="2 3" key="1">
    <citation type="journal article" date="2024" name="J Genomics">
        <title>Draft genome sequencing and assembly of Favolaschia claudopus CIRM-BRFM 2984 isolated from oak limbs.</title>
        <authorList>
            <person name="Navarro D."/>
            <person name="Drula E."/>
            <person name="Chaduli D."/>
            <person name="Cazenave R."/>
            <person name="Ahrendt S."/>
            <person name="Wang J."/>
            <person name="Lipzen A."/>
            <person name="Daum C."/>
            <person name="Barry K."/>
            <person name="Grigoriev I.V."/>
            <person name="Favel A."/>
            <person name="Rosso M.N."/>
            <person name="Martin F."/>
        </authorList>
    </citation>
    <scope>NUCLEOTIDE SEQUENCE [LARGE SCALE GENOMIC DNA]</scope>
    <source>
        <strain evidence="2 3">CIRM-BRFM 2984</strain>
    </source>
</reference>
<evidence type="ECO:0000313" key="3">
    <source>
        <dbReference type="Proteomes" id="UP001362999"/>
    </source>
</evidence>
<accession>A0AAW0EG58</accession>
<dbReference type="EMBL" id="JAWWNJ010000001">
    <property type="protein sequence ID" value="KAK7063798.1"/>
    <property type="molecule type" value="Genomic_DNA"/>
</dbReference>
<protein>
    <submittedName>
        <fullName evidence="2">Uncharacterized protein</fullName>
    </submittedName>
</protein>
<gene>
    <name evidence="2" type="ORF">R3P38DRAFT_2820413</name>
</gene>
<dbReference type="AlphaFoldDB" id="A0AAW0EG58"/>
<feature type="compositionally biased region" description="Low complexity" evidence="1">
    <location>
        <begin position="410"/>
        <end position="419"/>
    </location>
</feature>
<evidence type="ECO:0000256" key="1">
    <source>
        <dbReference type="SAM" id="MobiDB-lite"/>
    </source>
</evidence>